<protein>
    <submittedName>
        <fullName evidence="1">Uncharacterized protein</fullName>
    </submittedName>
</protein>
<evidence type="ECO:0000313" key="1">
    <source>
        <dbReference type="EMBL" id="GAG11100.1"/>
    </source>
</evidence>
<proteinExistence type="predicted"/>
<reference evidence="1" key="1">
    <citation type="journal article" date="2014" name="Front. Microbiol.">
        <title>High frequency of phylogenetically diverse reductive dehalogenase-homologous genes in deep subseafloor sedimentary metagenomes.</title>
        <authorList>
            <person name="Kawai M."/>
            <person name="Futagami T."/>
            <person name="Toyoda A."/>
            <person name="Takaki Y."/>
            <person name="Nishi S."/>
            <person name="Hori S."/>
            <person name="Arai W."/>
            <person name="Tsubouchi T."/>
            <person name="Morono Y."/>
            <person name="Uchiyama I."/>
            <person name="Ito T."/>
            <person name="Fujiyama A."/>
            <person name="Inagaki F."/>
            <person name="Takami H."/>
        </authorList>
    </citation>
    <scope>NUCLEOTIDE SEQUENCE</scope>
    <source>
        <strain evidence="1">Expedition CK06-06</strain>
    </source>
</reference>
<dbReference type="EMBL" id="BARS01023400">
    <property type="protein sequence ID" value="GAG11100.1"/>
    <property type="molecule type" value="Genomic_DNA"/>
</dbReference>
<accession>X0UZ50</accession>
<feature type="non-terminal residue" evidence="1">
    <location>
        <position position="31"/>
    </location>
</feature>
<sequence length="31" mass="3725">MTFFENFKEKFRVLFGEPVYISVWGKGRIQA</sequence>
<name>X0UZ50_9ZZZZ</name>
<comment type="caution">
    <text evidence="1">The sequence shown here is derived from an EMBL/GenBank/DDBJ whole genome shotgun (WGS) entry which is preliminary data.</text>
</comment>
<organism evidence="1">
    <name type="scientific">marine sediment metagenome</name>
    <dbReference type="NCBI Taxonomy" id="412755"/>
    <lineage>
        <taxon>unclassified sequences</taxon>
        <taxon>metagenomes</taxon>
        <taxon>ecological metagenomes</taxon>
    </lineage>
</organism>
<dbReference type="AlphaFoldDB" id="X0UZ50"/>
<gene>
    <name evidence="1" type="ORF">S01H1_37258</name>
</gene>